<feature type="compositionally biased region" description="Low complexity" evidence="3">
    <location>
        <begin position="227"/>
        <end position="245"/>
    </location>
</feature>
<reference evidence="5" key="1">
    <citation type="submission" date="2020-10" db="EMBL/GenBank/DDBJ databases">
        <authorList>
            <person name="Palmer J.M."/>
        </authorList>
    </citation>
    <scope>NUCLEOTIDE SEQUENCE</scope>
    <source>
        <strain evidence="5">UCD 2041</strain>
    </source>
</reference>
<evidence type="ECO:0000256" key="3">
    <source>
        <dbReference type="SAM" id="MobiDB-lite"/>
    </source>
</evidence>
<feature type="compositionally biased region" description="Low complexity" evidence="3">
    <location>
        <begin position="190"/>
        <end position="202"/>
    </location>
</feature>
<protein>
    <recommendedName>
        <fullName evidence="4">RRM domain-containing protein</fullName>
    </recommendedName>
</protein>
<proteinExistence type="predicted"/>
<dbReference type="GO" id="GO:0003729">
    <property type="term" value="F:mRNA binding"/>
    <property type="evidence" value="ECO:0007669"/>
    <property type="project" value="TreeGrafter"/>
</dbReference>
<evidence type="ECO:0000259" key="4">
    <source>
        <dbReference type="PROSITE" id="PS50102"/>
    </source>
</evidence>
<evidence type="ECO:0000313" key="5">
    <source>
        <dbReference type="EMBL" id="QOU18680.1"/>
    </source>
</evidence>
<feature type="domain" description="RRM" evidence="4">
    <location>
        <begin position="57"/>
        <end position="134"/>
    </location>
</feature>
<dbReference type="SMART" id="SM01218">
    <property type="entry name" value="FoP_duplication"/>
    <property type="match status" value="1"/>
</dbReference>
<gene>
    <name evidence="5" type="ORF">BRETT_001747</name>
</gene>
<reference evidence="5" key="2">
    <citation type="journal article" name="BMC Genomics">
        <title>New genome assemblies reveal patterns of domestication and adaptation across Brettanomyces (Dekkera) species.</title>
        <authorList>
            <person name="Roach M.J."/>
            <person name="Borneman A.R."/>
        </authorList>
    </citation>
    <scope>NUCLEOTIDE SEQUENCE</scope>
    <source>
        <strain evidence="5">UCD 2041</strain>
    </source>
</reference>
<feature type="region of interest" description="Disordered" evidence="3">
    <location>
        <begin position="15"/>
        <end position="38"/>
    </location>
</feature>
<dbReference type="InterPro" id="IPR012677">
    <property type="entry name" value="Nucleotide-bd_a/b_plait_sf"/>
</dbReference>
<dbReference type="Pfam" id="PF00076">
    <property type="entry name" value="RRM_1"/>
    <property type="match status" value="1"/>
</dbReference>
<dbReference type="Proteomes" id="UP000663131">
    <property type="component" value="Chromosome 4"/>
</dbReference>
<evidence type="ECO:0000256" key="1">
    <source>
        <dbReference type="ARBA" id="ARBA00022884"/>
    </source>
</evidence>
<organism evidence="5 6">
    <name type="scientific">Dekkera bruxellensis</name>
    <name type="common">Brettanomyces custersii</name>
    <dbReference type="NCBI Taxonomy" id="5007"/>
    <lineage>
        <taxon>Eukaryota</taxon>
        <taxon>Fungi</taxon>
        <taxon>Dikarya</taxon>
        <taxon>Ascomycota</taxon>
        <taxon>Saccharomycotina</taxon>
        <taxon>Pichiomycetes</taxon>
        <taxon>Pichiales</taxon>
        <taxon>Pichiaceae</taxon>
        <taxon>Brettanomyces</taxon>
    </lineage>
</organism>
<name>A0A871R987_DEKBR</name>
<dbReference type="PANTHER" id="PTHR19965">
    <property type="entry name" value="RNA AND EXPORT FACTOR BINDING PROTEIN"/>
    <property type="match status" value="1"/>
</dbReference>
<keyword evidence="1 2" id="KW-0694">RNA-binding</keyword>
<dbReference type="Gene3D" id="3.30.70.330">
    <property type="match status" value="1"/>
</dbReference>
<dbReference type="SUPFAM" id="SSF54928">
    <property type="entry name" value="RNA-binding domain, RBD"/>
    <property type="match status" value="1"/>
</dbReference>
<dbReference type="InterPro" id="IPR000504">
    <property type="entry name" value="RRM_dom"/>
</dbReference>
<feature type="compositionally biased region" description="Polar residues" evidence="3">
    <location>
        <begin position="217"/>
        <end position="226"/>
    </location>
</feature>
<dbReference type="RefSeq" id="XP_041135173.1">
    <property type="nucleotide sequence ID" value="XM_041280290.1"/>
</dbReference>
<dbReference type="InterPro" id="IPR035979">
    <property type="entry name" value="RBD_domain_sf"/>
</dbReference>
<feature type="compositionally biased region" description="Basic residues" evidence="3">
    <location>
        <begin position="145"/>
        <end position="167"/>
    </location>
</feature>
<accession>A0A871R987</accession>
<feature type="region of interest" description="Disordered" evidence="3">
    <location>
        <begin position="187"/>
        <end position="258"/>
    </location>
</feature>
<dbReference type="GO" id="GO:0005634">
    <property type="term" value="C:nucleus"/>
    <property type="evidence" value="ECO:0007669"/>
    <property type="project" value="TreeGrafter"/>
</dbReference>
<dbReference type="InterPro" id="IPR025715">
    <property type="entry name" value="FoP_C"/>
</dbReference>
<dbReference type="PANTHER" id="PTHR19965:SF82">
    <property type="entry name" value="THO COMPLEX SUBUNIT 4"/>
    <property type="match status" value="1"/>
</dbReference>
<dbReference type="CDD" id="cd12418">
    <property type="entry name" value="RRM_Aly_REF_like"/>
    <property type="match status" value="1"/>
</dbReference>
<dbReference type="PROSITE" id="PS50102">
    <property type="entry name" value="RRM"/>
    <property type="match status" value="1"/>
</dbReference>
<feature type="compositionally biased region" description="Basic residues" evidence="3">
    <location>
        <begin position="19"/>
        <end position="38"/>
    </location>
</feature>
<dbReference type="Pfam" id="PF13865">
    <property type="entry name" value="FoP_duplication"/>
    <property type="match status" value="1"/>
</dbReference>
<sequence length="258" mass="28536">MSSLLEQSLDEIIGSSRSSKSRVNKPARRNSRRRNGRHFRPVLHLDEETEHLAKGEPYLRVSNLHPDLTEKDLRELFSRIGEVKFVKLEMNTRGQSTGVAFVGYTHPSDCSLAIDKFDGRRAAGQIICVENAVPLADRIFAASQRKPKKKNNRRKERKEKKKKQTHRKTAEELDAELSQYMSNEGQIPVAQDNGGANAADTDAPMDEPAAEQPENVPASQNAPANTPASESANAQNAPAQNAEPQATDERFAAVNNGE</sequence>
<dbReference type="KEGG" id="bbrx:BRETT_001747"/>
<dbReference type="SMART" id="SM00360">
    <property type="entry name" value="RRM"/>
    <property type="match status" value="1"/>
</dbReference>
<dbReference type="OrthoDB" id="5382468at2759"/>
<dbReference type="AlphaFoldDB" id="A0A871R987"/>
<dbReference type="GeneID" id="64573671"/>
<evidence type="ECO:0000313" key="6">
    <source>
        <dbReference type="Proteomes" id="UP000663131"/>
    </source>
</evidence>
<evidence type="ECO:0000256" key="2">
    <source>
        <dbReference type="PROSITE-ProRule" id="PRU00176"/>
    </source>
</evidence>
<feature type="region of interest" description="Disordered" evidence="3">
    <location>
        <begin position="140"/>
        <end position="170"/>
    </location>
</feature>
<dbReference type="EMBL" id="CP063132">
    <property type="protein sequence ID" value="QOU18680.1"/>
    <property type="molecule type" value="Genomic_DNA"/>
</dbReference>
<dbReference type="InterPro" id="IPR051229">
    <property type="entry name" value="ALYREF_mRNA_export"/>
</dbReference>